<keyword evidence="3" id="KW-1185">Reference proteome</keyword>
<reference evidence="2 3" key="1">
    <citation type="submission" date="2013-11" db="EMBL/GenBank/DDBJ databases">
        <title>Opisthorchis viverrini - life in the bile duct.</title>
        <authorList>
            <person name="Young N.D."/>
            <person name="Nagarajan N."/>
            <person name="Lin S.J."/>
            <person name="Korhonen P.K."/>
            <person name="Jex A.R."/>
            <person name="Hall R.S."/>
            <person name="Safavi-Hemami H."/>
            <person name="Kaewkong W."/>
            <person name="Bertrand D."/>
            <person name="Gao S."/>
            <person name="Seet Q."/>
            <person name="Wongkham S."/>
            <person name="Teh B.T."/>
            <person name="Wongkham C."/>
            <person name="Intapan P.M."/>
            <person name="Maleewong W."/>
            <person name="Yang X."/>
            <person name="Hu M."/>
            <person name="Wang Z."/>
            <person name="Hofmann A."/>
            <person name="Sternberg P.W."/>
            <person name="Tan P."/>
            <person name="Wang J."/>
            <person name="Gasser R.B."/>
        </authorList>
    </citation>
    <scope>NUCLEOTIDE SEQUENCE [LARGE SCALE GENOMIC DNA]</scope>
</reference>
<dbReference type="SUPFAM" id="SSF48726">
    <property type="entry name" value="Immunoglobulin"/>
    <property type="match status" value="1"/>
</dbReference>
<dbReference type="CTD" id="20323427"/>
<dbReference type="KEGG" id="ovi:T265_09248"/>
<protein>
    <recommendedName>
        <fullName evidence="1">Immunoglobulin domain-containing protein</fullName>
    </recommendedName>
</protein>
<organism evidence="2 3">
    <name type="scientific">Opisthorchis viverrini</name>
    <name type="common">Southeast Asian liver fluke</name>
    <dbReference type="NCBI Taxonomy" id="6198"/>
    <lineage>
        <taxon>Eukaryota</taxon>
        <taxon>Metazoa</taxon>
        <taxon>Spiralia</taxon>
        <taxon>Lophotrochozoa</taxon>
        <taxon>Platyhelminthes</taxon>
        <taxon>Trematoda</taxon>
        <taxon>Digenea</taxon>
        <taxon>Opisthorchiida</taxon>
        <taxon>Opisthorchiata</taxon>
        <taxon>Opisthorchiidae</taxon>
        <taxon>Opisthorchis</taxon>
    </lineage>
</organism>
<dbReference type="STRING" id="6198.A0A074Z6F3"/>
<name>A0A074Z6F3_OPIVI</name>
<evidence type="ECO:0000313" key="2">
    <source>
        <dbReference type="EMBL" id="KER22731.1"/>
    </source>
</evidence>
<gene>
    <name evidence="2" type="ORF">T265_09248</name>
</gene>
<sequence>MEINYEFRYRYQIKGDAEKSVVQFTLSTPSGIRKYTYIDTYYLMCRVCCEIAASGHQSTPPSLAKLISVPERRSVDFTTFNNTVLNEREYTTIEITVKSFDVDGALPVFFLFDVYDNDQIILRQANHTKSHYPNAWSEYRGFSEITLQSVYWYRNVVYHTYIVPLSRFTRGLLLLQMRGDLVSKDVYLTPLLRTPMEKWVLGQDAPYTGQISEGMRAVRVVLSRNAIFRAGDSLRITISSGTDRCWSDVVCQVKQVATNRYVRTPRMVCKQGDNAVEIESADVSDSGVYSCTTSALSYPLIRDHHVIVLPRPQDVSLYLSTEPIDSADKLSDAYPNTDALGRPYILRSASLVANCVYNLSRNLDNYNGYRFSHTLREQNRSVDYGSLHNKTINYTSMFTQIHSYEIRGLFVHGQISYHQLECSYRYVQNFEVVRHIPPVPDEWTVQKSARVVCASSGLRPIILADTIFSTYDQMALALRKPVSSVTDKTAFTPNTIGDRVHEGYVSGSFIGLHYPVDSWLSVWLIRISNGKVESSVCDVQTKRPEVNETSHLKSNSDMQEHCGFLLTKANFECLLMPGTIAMVLSVFTRYDREKTEMLIETKTKASLSAGFIAELGSQIKPWPRRLTHETGSNSTHQLVRFEVGWSATVNSGATAKMLWRYKAGSFEQTECVFQVVKTRRAVPTPSGFTKIRTGKPDTFWLSKSKVTQYDSGLYTCRACVNCTSDILGATRRLVVLPDPKEIELNVVFEKLASRPDGKPVLLSFQTAEVECRIMTAPGLDTITNFSLVYETYVKTGQTYAPLPHRQLRRNLEKLKDRFKTTSLFRIAGAKPAEYWDHTRLTCTLVLERLVRDQADLLQTTKEFSLSQSSRLYIKERSRAGSCLTG</sequence>
<feature type="domain" description="Immunoglobulin" evidence="1">
    <location>
        <begin position="636"/>
        <end position="736"/>
    </location>
</feature>
<evidence type="ECO:0000313" key="3">
    <source>
        <dbReference type="Proteomes" id="UP000054324"/>
    </source>
</evidence>
<dbReference type="SMART" id="SM00409">
    <property type="entry name" value="IG"/>
    <property type="match status" value="2"/>
</dbReference>
<dbReference type="RefSeq" id="XP_009173537.1">
    <property type="nucleotide sequence ID" value="XM_009175273.1"/>
</dbReference>
<dbReference type="InterPro" id="IPR036179">
    <property type="entry name" value="Ig-like_dom_sf"/>
</dbReference>
<dbReference type="EMBL" id="KL596883">
    <property type="protein sequence ID" value="KER22731.1"/>
    <property type="molecule type" value="Genomic_DNA"/>
</dbReference>
<dbReference type="AlphaFoldDB" id="A0A074Z6F3"/>
<feature type="domain" description="Immunoglobulin" evidence="1">
    <location>
        <begin position="223"/>
        <end position="309"/>
    </location>
</feature>
<dbReference type="InterPro" id="IPR003599">
    <property type="entry name" value="Ig_sub"/>
</dbReference>
<dbReference type="Proteomes" id="UP000054324">
    <property type="component" value="Unassembled WGS sequence"/>
</dbReference>
<dbReference type="GeneID" id="20323427"/>
<proteinExistence type="predicted"/>
<dbReference type="OrthoDB" id="10576048at2759"/>
<accession>A0A074Z6F3</accession>
<evidence type="ECO:0000259" key="1">
    <source>
        <dbReference type="SMART" id="SM00409"/>
    </source>
</evidence>